<dbReference type="CDD" id="cd12820">
    <property type="entry name" value="LbR_YadA-like"/>
    <property type="match status" value="2"/>
</dbReference>
<evidence type="ECO:0000256" key="5">
    <source>
        <dbReference type="ARBA" id="ARBA00022452"/>
    </source>
</evidence>
<feature type="domain" description="Trimeric autotransporter adhesin YadA-like stalk" evidence="13">
    <location>
        <begin position="2398"/>
        <end position="2442"/>
    </location>
</feature>
<evidence type="ECO:0000256" key="3">
    <source>
        <dbReference type="ARBA" id="ARBA00005848"/>
    </source>
</evidence>
<dbReference type="SUPFAM" id="SSF54523">
    <property type="entry name" value="Pili subunits"/>
    <property type="match status" value="1"/>
</dbReference>
<evidence type="ECO:0000313" key="15">
    <source>
        <dbReference type="EMBL" id="AIL32933.1"/>
    </source>
</evidence>
<dbReference type="Gene3D" id="2.150.10.10">
    <property type="entry name" value="Serralysin-like metalloprotease, C-terminal"/>
    <property type="match status" value="4"/>
</dbReference>
<organism evidence="15 16">
    <name type="scientific">Basilea psittacipulmonis DSM 24701</name>
    <dbReference type="NCBI Taxonomy" id="1072685"/>
    <lineage>
        <taxon>Bacteria</taxon>
        <taxon>Pseudomonadati</taxon>
        <taxon>Pseudomonadota</taxon>
        <taxon>Betaproteobacteria</taxon>
        <taxon>Burkholderiales</taxon>
        <taxon>Alcaligenaceae</taxon>
        <taxon>Basilea</taxon>
    </lineage>
</organism>
<keyword evidence="8" id="KW-0653">Protein transport</keyword>
<dbReference type="KEGG" id="bpsi:IX83_06045"/>
<keyword evidence="16" id="KW-1185">Reference proteome</keyword>
<dbReference type="SUPFAM" id="SSF101967">
    <property type="entry name" value="Adhesin YadA, collagen-binding domain"/>
    <property type="match status" value="4"/>
</dbReference>
<dbReference type="eggNOG" id="COG5295">
    <property type="taxonomic scope" value="Bacteria"/>
</dbReference>
<keyword evidence="7" id="KW-0732">Signal</keyword>
<feature type="domain" description="Trimeric autotransporter adhesin YadA-like head" evidence="12">
    <location>
        <begin position="2197"/>
        <end position="2223"/>
    </location>
</feature>
<dbReference type="Pfam" id="PF05662">
    <property type="entry name" value="YadA_stalk"/>
    <property type="match status" value="5"/>
</dbReference>
<evidence type="ECO:0000259" key="13">
    <source>
        <dbReference type="Pfam" id="PF05662"/>
    </source>
</evidence>
<dbReference type="Gene3D" id="6.20.50.100">
    <property type="match status" value="1"/>
</dbReference>
<evidence type="ECO:0000256" key="6">
    <source>
        <dbReference type="ARBA" id="ARBA00022692"/>
    </source>
</evidence>
<accession>A0A077DID5</accession>
<feature type="domain" description="Trimeric autotransporter adhesin YadA-like stalk" evidence="13">
    <location>
        <begin position="1725"/>
        <end position="1763"/>
    </location>
</feature>
<dbReference type="EMBL" id="CP009238">
    <property type="protein sequence ID" value="AIL32933.1"/>
    <property type="molecule type" value="Genomic_DNA"/>
</dbReference>
<dbReference type="GO" id="GO:0009279">
    <property type="term" value="C:cell outer membrane"/>
    <property type="evidence" value="ECO:0007669"/>
    <property type="project" value="UniProtKB-SubCell"/>
</dbReference>
<evidence type="ECO:0000259" key="12">
    <source>
        <dbReference type="Pfam" id="PF05658"/>
    </source>
</evidence>
<evidence type="ECO:0000256" key="8">
    <source>
        <dbReference type="ARBA" id="ARBA00022927"/>
    </source>
</evidence>
<evidence type="ECO:0000256" key="1">
    <source>
        <dbReference type="ARBA" id="ARBA00004241"/>
    </source>
</evidence>
<dbReference type="InterPro" id="IPR045584">
    <property type="entry name" value="Pilin-like"/>
</dbReference>
<dbReference type="GO" id="GO:0009986">
    <property type="term" value="C:cell surface"/>
    <property type="evidence" value="ECO:0007669"/>
    <property type="project" value="UniProtKB-SubCell"/>
</dbReference>
<dbReference type="OrthoDB" id="1632057at2"/>
<dbReference type="STRING" id="1072685.IX83_06045"/>
<protein>
    <submittedName>
        <fullName evidence="15">Uncharacterized protein</fullName>
    </submittedName>
</protein>
<dbReference type="InterPro" id="IPR005594">
    <property type="entry name" value="YadA_C"/>
</dbReference>
<dbReference type="InterPro" id="IPR008640">
    <property type="entry name" value="Adhesin_Head_dom"/>
</dbReference>
<feature type="domain" description="Trimeric autotransporter adhesin YadA-like head" evidence="12">
    <location>
        <begin position="2267"/>
        <end position="2290"/>
    </location>
</feature>
<keyword evidence="9" id="KW-0472">Membrane</keyword>
<comment type="similarity">
    <text evidence="3">Belongs to the autotransporter-2 (AT-2) (TC 1.B.40) family.</text>
</comment>
<feature type="domain" description="Trimeric autotransporter adhesin YadA-like head" evidence="12">
    <location>
        <begin position="208"/>
        <end position="233"/>
    </location>
</feature>
<feature type="domain" description="Trimeric autotransporter adhesin YadA-like head" evidence="12">
    <location>
        <begin position="95"/>
        <end position="115"/>
    </location>
</feature>
<evidence type="ECO:0000259" key="14">
    <source>
        <dbReference type="Pfam" id="PF13018"/>
    </source>
</evidence>
<dbReference type="InterPro" id="IPR011049">
    <property type="entry name" value="Serralysin-like_metalloprot_C"/>
</dbReference>
<dbReference type="Gene3D" id="3.90.1780.10">
    <property type="entry name" value="Trimeric adhesin"/>
    <property type="match status" value="1"/>
</dbReference>
<comment type="subcellular location">
    <subcellularLocation>
        <location evidence="2">Cell outer membrane</location>
    </subcellularLocation>
    <subcellularLocation>
        <location evidence="1">Cell surface</location>
    </subcellularLocation>
</comment>
<reference evidence="15 16" key="1">
    <citation type="journal article" date="2014" name="BMC Genomics">
        <title>A genomic perspective on a new bacterial genus and species from the Alcaligenaceae family, Basilea psittacipulmonis.</title>
        <authorList>
            <person name="Whiteson K.L."/>
            <person name="Hernandez D."/>
            <person name="Lazarevic V."/>
            <person name="Gaia N."/>
            <person name="Farinelli L."/>
            <person name="Francois P."/>
            <person name="Pilo P."/>
            <person name="Frey J."/>
            <person name="Schrenzel J."/>
        </authorList>
    </citation>
    <scope>NUCLEOTIDE SEQUENCE [LARGE SCALE GENOMIC DNA]</scope>
    <source>
        <strain evidence="15 16">DSM 24701</strain>
    </source>
</reference>
<name>A0A077DID5_9BURK</name>
<feature type="domain" description="Trimeric autotransporter adhesin YadA-like stalk" evidence="13">
    <location>
        <begin position="1030"/>
        <end position="1073"/>
    </location>
</feature>
<keyword evidence="5" id="KW-1134">Transmembrane beta strand</keyword>
<evidence type="ECO:0000256" key="7">
    <source>
        <dbReference type="ARBA" id="ARBA00022729"/>
    </source>
</evidence>
<proteinExistence type="inferred from homology"/>
<dbReference type="Pfam" id="PF05658">
    <property type="entry name" value="YadA_head"/>
    <property type="match status" value="6"/>
</dbReference>
<dbReference type="InterPro" id="IPR008635">
    <property type="entry name" value="Coiled_stalk_dom"/>
</dbReference>
<dbReference type="SUPFAM" id="SSF101999">
    <property type="entry name" value="Trimeric adhesin"/>
    <property type="match status" value="1"/>
</dbReference>
<dbReference type="Gene3D" id="3.30.1300.30">
    <property type="entry name" value="GSPII I/J protein-like"/>
    <property type="match status" value="1"/>
</dbReference>
<dbReference type="InterPro" id="IPR037174">
    <property type="entry name" value="Trimeric_adhesin"/>
</dbReference>
<feature type="domain" description="Trimeric autotransporter adhesin YadA-like stalk" evidence="13">
    <location>
        <begin position="316"/>
        <end position="358"/>
    </location>
</feature>
<keyword evidence="4" id="KW-0813">Transport</keyword>
<evidence type="ECO:0000256" key="9">
    <source>
        <dbReference type="ARBA" id="ARBA00023136"/>
    </source>
</evidence>
<evidence type="ECO:0000259" key="11">
    <source>
        <dbReference type="Pfam" id="PF03895"/>
    </source>
</evidence>
<evidence type="ECO:0000256" key="4">
    <source>
        <dbReference type="ARBA" id="ARBA00022448"/>
    </source>
</evidence>
<dbReference type="Pfam" id="PF03895">
    <property type="entry name" value="YadA_anchor"/>
    <property type="match status" value="1"/>
</dbReference>
<keyword evidence="6" id="KW-0812">Transmembrane</keyword>
<evidence type="ECO:0000256" key="2">
    <source>
        <dbReference type="ARBA" id="ARBA00004442"/>
    </source>
</evidence>
<feature type="domain" description="Trimeric autotransporter adhesin YadA-like C-terminal membrane anchor" evidence="11">
    <location>
        <begin position="2462"/>
        <end position="2522"/>
    </location>
</feature>
<feature type="domain" description="Trimeric autotransporter adhesin YadA-like stalk" evidence="13">
    <location>
        <begin position="1459"/>
        <end position="1495"/>
    </location>
</feature>
<dbReference type="Gene3D" id="1.20.5.170">
    <property type="match status" value="2"/>
</dbReference>
<dbReference type="GO" id="GO:0015031">
    <property type="term" value="P:protein transport"/>
    <property type="evidence" value="ECO:0007669"/>
    <property type="project" value="UniProtKB-KW"/>
</dbReference>
<evidence type="ECO:0000313" key="16">
    <source>
        <dbReference type="Proteomes" id="UP000028945"/>
    </source>
</evidence>
<dbReference type="InterPro" id="IPR024973">
    <property type="entry name" value="ESPR"/>
</dbReference>
<evidence type="ECO:0000256" key="10">
    <source>
        <dbReference type="ARBA" id="ARBA00023237"/>
    </source>
</evidence>
<dbReference type="HOGENOM" id="CLU_227390_0_0_4"/>
<feature type="domain" description="Trimeric autotransporter adhesin YadA-like head" evidence="12">
    <location>
        <begin position="2225"/>
        <end position="2251"/>
    </location>
</feature>
<feature type="domain" description="ESPR" evidence="14">
    <location>
        <begin position="1"/>
        <end position="45"/>
    </location>
</feature>
<sequence>MNKIYKIIWSKVTGQFVVTSELAKGQKKATSVEKQTSLQKKISLRKTVIASLVLSSCFASNLVLAYTGDGGSASRSNLDIAIGKGSKASGSFTNSAVALGNNAIAEGDQALALGSLTNAKASQAIALGNNINATGYSSIAIGGDDIGDARNDTVGLSADVRSLLTTYTKKTISFLGTNSTAIGSIAVGMGAQATKDLSLALGIYSNVSGIMAVAIGTGSVATETSSTALGAGSMASAVNATALGAVANVSAENALALGYNATASNVNSVALGANSSTAATVSTSNFEVGGMTYDNFAGINPNSTVSVGASGSERTITNVAAGRVSSSSTDAINGSQLYEVATNLGNVVSSIKGVLGGNAAVGADGTITMTNIGNTGKSTVHEAIAAAKTEVQAGSNTVVKQTTGATGQAIYTVHANATTVSANTTNLALTTTPTTDANGVKTTDYTLDLSDSVKTTLKQVETNKQNIANNTANISTNAGNIANNTANITTNANNISTLQSTVNTLSNGWKVGNNSSTEVATIKANNQVNFVDGNGTTANVATATNGANVSFNVNTSNLTVTPNTSNGGITSITAGMSGNAFVTASDLATALTTMASAVKENVTEGTGLNVTSSVDNNGATTYTVALSSDIQTKLNNATTGWEIQGNGTKVADVAPTSKVNFANGNGTTSSVSTNNGVSTVKYDVNTTTLTTNGSNVTVGQAGNYFATAESVANAINSATSSLSSVLNITGDNSSSGSVNLKSEKLAINGTSGYITTSASGQAVTIDLDSTAKTKLDNAADNNLSNLTSAGKDVVTGLITANGDSYTTVTTTGGSNGVAKNFAISVNVAEAIDNTVANNTNKVASAQAVYDAVTGAKTKVSVSDSTGILTLNKTESADLNANNYTLGIDSTKLKEAVGTTNLATEYAKADASNLTDANKTAWQNALAGITFEGDTGTASTRKLGETLTIKGGASSLSDNNIGVVSDGAGNLTVKLAKSLTGLQDITATGTVTADTLTGGTVNATDKLVVGNGNNATTLTSTGNGLDLGGSKLTNIANGSVTSGSKDAVTGGQLYDIQQKLDKGWNIQANSGTSTKVASGDTVNFVNGTGTTASVSANKGISTVKYDINTTTLTTNGSNVTAGDTGNSFVTANDIATAINSAVSNATGSLSSVLNMVGDNRTTGSIDLKNQTLSINGSSGYITTTVNNQTVTIDLDTTAKNKLDNAADQSLSNLNNAGKDVVTGLVTANGNNYTTVTTTGGSNGAAKNFAISVNVAEAIDNTTANNTNKVASAQAVYDAVTGAKTKVDVSDSTGILTLNKTESNDLTANSYTLSIDSDKLKAAAGTTNLATEYAKADASNLTDANKAAWQNALAGITFEGDTGTASTRKLGETLTIKGGNTTESDLSDGNIGVVSDGSGSLIVKLAKSLTGLQDITASGTVTASTLTGGTVNATDKLVVGNGANTTTFTNTGKGLDLGGSKLTNIADGTVAKGSKDVVTGGQLFTLQEEVNKANNATWTLAVDKTEGTATGSSEKIGADDTVTFIAGKNVNLSQSEGKIMISTSDDVTANSVTLNGKDGQNGADGSAKAALSVVGPNGSDATNGADGTKDVNGNSTTRMVYADANGTSHTVATLDDGLSFAANDGTDYAAKLNSKITIKGSDSNKIWGDFDAGQNIMTQVDAKGVITIALAKALSGLTSATFTGSGANTVINGNGMTITPTKADGTDGTSKVVSLTDKGLNNGGNTITNVGKAVNPTDAVNKQQMDDAISDASKWTLQTNGSDDQTITKDKTVNFANGTGTTVSSTTANNVTTIQVAVNKATLTTDANGTVKATDGNGGTADNSFVTGSDLVNAINNVANSLTNKGLTFAGDSGNATVALGNTVTIKGGADTDALTEDNIGVVADSSGTLTVKLAKDVDLSKDGSLTAGNTTVNNDGLTTKDANDTTTAVTGDGITITPVKDDGTVDPSKTVSLTSSGLNNGGNAITNVASGLDGTDIADATGDALNNVANVGDLKNVYTKLNDQLSDLKDTGFKVKGNTDDSTEDTVKLGETLNFSSSDNNLLIGTSDSGTNTVDIKLSDRVTIGSTDGKPVKVDGTNGTVSGLTNITWDADDITSGQAATEDQLKLVADDIKKSMGTDEDGNITKADGTPYTNADGSKLTVSQALTTYDVSGNTETTDNSMMSAIYRMNEQGIKFFHVNDGTKSTQGSDKNTIDSSASGSYSAAVGYKAVADAKNAIAMGSEANATGENSVALGNQTQASGQNAVAIGTSAQATGAQSIALGDGSQAKGTQSLAIGTGNVVSGNHSGAIGDPNTVTGDASYALGNDNTVSTNNTFVVGNNVTVTADNSVALGAETAITEGSKVGTVAKDRSGNAGNTTTAGTTGTVDSATVGNITYAGFAGATATGAVSVGASGSERRIQNVAAGEISATSTDAINGSQLHATNMQVAQNAQAINTISGNLNRLEKDMKAGVANAVAVASLPQVYAPGKSVFAIAGATYRGQNAVAVGVSSTMENGKVILKANASRDSRGKYAAGAGVGFIW</sequence>
<dbReference type="Pfam" id="PF13018">
    <property type="entry name" value="ESPR"/>
    <property type="match status" value="1"/>
</dbReference>
<dbReference type="Proteomes" id="UP000028945">
    <property type="component" value="Chromosome"/>
</dbReference>
<gene>
    <name evidence="15" type="ORF">IX83_06045</name>
</gene>
<feature type="domain" description="Trimeric autotransporter adhesin YadA-like head" evidence="12">
    <location>
        <begin position="250"/>
        <end position="275"/>
    </location>
</feature>
<keyword evidence="10" id="KW-0998">Cell outer membrane</keyword>
<dbReference type="RefSeq" id="WP_038500222.1">
    <property type="nucleotide sequence ID" value="NZ_AFWK01000087.1"/>
</dbReference>